<dbReference type="Pfam" id="PF00158">
    <property type="entry name" value="Sigma54_activat"/>
    <property type="match status" value="1"/>
</dbReference>
<keyword evidence="4" id="KW-0805">Transcription regulation</keyword>
<dbReference type="SMART" id="SM00382">
    <property type="entry name" value="AAA"/>
    <property type="match status" value="1"/>
</dbReference>
<accession>A0A317E9E9</accession>
<dbReference type="Gene3D" id="1.10.8.60">
    <property type="match status" value="1"/>
</dbReference>
<evidence type="ECO:0000256" key="3">
    <source>
        <dbReference type="ARBA" id="ARBA00023012"/>
    </source>
</evidence>
<dbReference type="Gene3D" id="3.40.50.300">
    <property type="entry name" value="P-loop containing nucleotide triphosphate hydrolases"/>
    <property type="match status" value="1"/>
</dbReference>
<name>A0A317E9E9_9PROT</name>
<dbReference type="InterPro" id="IPR027417">
    <property type="entry name" value="P-loop_NTPase"/>
</dbReference>
<dbReference type="Pfam" id="PF02954">
    <property type="entry name" value="HTH_8"/>
    <property type="match status" value="1"/>
</dbReference>
<keyword evidence="7" id="KW-0804">Transcription</keyword>
<dbReference type="PRINTS" id="PR01590">
    <property type="entry name" value="HTHFIS"/>
</dbReference>
<dbReference type="SUPFAM" id="SSF52540">
    <property type="entry name" value="P-loop containing nucleoside triphosphate hydrolases"/>
    <property type="match status" value="1"/>
</dbReference>
<feature type="domain" description="Sigma-54 factor interaction" evidence="8">
    <location>
        <begin position="333"/>
        <end position="559"/>
    </location>
</feature>
<dbReference type="InterPro" id="IPR002078">
    <property type="entry name" value="Sigma_54_int"/>
</dbReference>
<keyword evidence="3" id="KW-0902">Two-component regulatory system</keyword>
<evidence type="ECO:0000256" key="2">
    <source>
        <dbReference type="ARBA" id="ARBA00022840"/>
    </source>
</evidence>
<dbReference type="Proteomes" id="UP000245461">
    <property type="component" value="Unassembled WGS sequence"/>
</dbReference>
<evidence type="ECO:0000256" key="1">
    <source>
        <dbReference type="ARBA" id="ARBA00022741"/>
    </source>
</evidence>
<evidence type="ECO:0000256" key="5">
    <source>
        <dbReference type="ARBA" id="ARBA00023125"/>
    </source>
</evidence>
<evidence type="ECO:0000313" key="10">
    <source>
        <dbReference type="Proteomes" id="UP000245461"/>
    </source>
</evidence>
<dbReference type="InterPro" id="IPR029016">
    <property type="entry name" value="GAF-like_dom_sf"/>
</dbReference>
<protein>
    <submittedName>
        <fullName evidence="9">Sigma-54-dependent Fis family transcriptional regulator</fullName>
    </submittedName>
</protein>
<dbReference type="InterPro" id="IPR025943">
    <property type="entry name" value="Sigma_54_int_dom_ATP-bd_2"/>
</dbReference>
<dbReference type="FunFam" id="3.40.50.300:FF:000006">
    <property type="entry name" value="DNA-binding transcriptional regulator NtrC"/>
    <property type="match status" value="1"/>
</dbReference>
<organism evidence="9 10">
    <name type="scientific">Zavarzinia aquatilis</name>
    <dbReference type="NCBI Taxonomy" id="2211142"/>
    <lineage>
        <taxon>Bacteria</taxon>
        <taxon>Pseudomonadati</taxon>
        <taxon>Pseudomonadota</taxon>
        <taxon>Alphaproteobacteria</taxon>
        <taxon>Rhodospirillales</taxon>
        <taxon>Zavarziniaceae</taxon>
        <taxon>Zavarzinia</taxon>
    </lineage>
</organism>
<dbReference type="PANTHER" id="PTHR32071">
    <property type="entry name" value="TRANSCRIPTIONAL REGULATORY PROTEIN"/>
    <property type="match status" value="1"/>
</dbReference>
<dbReference type="PROSITE" id="PS00676">
    <property type="entry name" value="SIGMA54_INTERACT_2"/>
    <property type="match status" value="1"/>
</dbReference>
<dbReference type="InterPro" id="IPR003018">
    <property type="entry name" value="GAF"/>
</dbReference>
<evidence type="ECO:0000313" key="9">
    <source>
        <dbReference type="EMBL" id="PWR22914.1"/>
    </source>
</evidence>
<reference evidence="9 10" key="1">
    <citation type="submission" date="2018-05" db="EMBL/GenBank/DDBJ databases">
        <title>Zavarzinia sp. HR-AS.</title>
        <authorList>
            <person name="Lee Y."/>
            <person name="Jeon C.O."/>
        </authorList>
    </citation>
    <scope>NUCLEOTIDE SEQUENCE [LARGE SCALE GENOMIC DNA]</scope>
    <source>
        <strain evidence="9 10">HR-AS</strain>
    </source>
</reference>
<dbReference type="CDD" id="cd00009">
    <property type="entry name" value="AAA"/>
    <property type="match status" value="1"/>
</dbReference>
<dbReference type="InterPro" id="IPR058031">
    <property type="entry name" value="AAA_lid_NorR"/>
</dbReference>
<dbReference type="GO" id="GO:0006355">
    <property type="term" value="P:regulation of DNA-templated transcription"/>
    <property type="evidence" value="ECO:0007669"/>
    <property type="project" value="InterPro"/>
</dbReference>
<dbReference type="PANTHER" id="PTHR32071:SF77">
    <property type="entry name" value="TRANSCRIPTIONAL REGULATORY PROTEIN"/>
    <property type="match status" value="1"/>
</dbReference>
<dbReference type="GO" id="GO:0000160">
    <property type="term" value="P:phosphorelay signal transduction system"/>
    <property type="evidence" value="ECO:0007669"/>
    <property type="project" value="UniProtKB-KW"/>
</dbReference>
<comment type="caution">
    <text evidence="9">The sequence shown here is derived from an EMBL/GenBank/DDBJ whole genome shotgun (WGS) entry which is preliminary data.</text>
</comment>
<dbReference type="Gene3D" id="3.30.450.40">
    <property type="match status" value="1"/>
</dbReference>
<dbReference type="RefSeq" id="WP_109905606.1">
    <property type="nucleotide sequence ID" value="NZ_QGLE01000005.1"/>
</dbReference>
<keyword evidence="1" id="KW-0547">Nucleotide-binding</keyword>
<dbReference type="PROSITE" id="PS50045">
    <property type="entry name" value="SIGMA54_INTERACT_4"/>
    <property type="match status" value="1"/>
</dbReference>
<dbReference type="Gene3D" id="1.10.10.60">
    <property type="entry name" value="Homeodomain-like"/>
    <property type="match status" value="1"/>
</dbReference>
<keyword evidence="10" id="KW-1185">Reference proteome</keyword>
<dbReference type="GO" id="GO:0005524">
    <property type="term" value="F:ATP binding"/>
    <property type="evidence" value="ECO:0007669"/>
    <property type="project" value="UniProtKB-KW"/>
</dbReference>
<sequence length="625" mass="68091">MLSPVDHIREIERVGAGADSDRDATVVQSWLRCIRDHRLDPAQACEAYIVPDGRLREHRQQSEDLIAIARSGLEGLYRHIAGQNYVLLLADRQGVTVDFLGDPQWNGQLRKAGLYLGAEWSEARAGTCAVGACIEQGEALTIHQTDHFDNTHTPLSCTAAPIYRADGELAAVLDISLLSSPLQKTSQRLALHLVSATARRIELAHLMAQARHDWVLRFARSPEFLDVDPEAAVSVDASGRIRGMTHGGARILAAAAGGDWRRPDRLIGRPLSDYFTMDVDDLPELTRRRPTHDRLLVARDGNSLFAHAIEPQHKVARSLLPRRDEIPAPLRALGGADPAMEALQVRAAKLAPKPVPILIQGETGTGKEFLARALHDGSGLSGPYVAVNCAAIPETLIESELFGHAPGAFTGAAAGGRKGLIEAADGGTLFLDEIGDMPLVLQARLLRVLAEKEVTPVGATRPRPVTVRILSASHRDLAELVAAGRFRADLYYRLNAATLTLPPLRARRDFDWVLDRLIERHRPKGGALALSAPARDLLRGHDWPGNIRELDNAMSVAAALCEGGRIEVADLPEHFHRSAPASDPRRQALEAVLRDCRGNVSEAARRLGLDRTTVHRQMKRLGLGV</sequence>
<dbReference type="Pfam" id="PF01590">
    <property type="entry name" value="GAF"/>
    <property type="match status" value="1"/>
</dbReference>
<dbReference type="InterPro" id="IPR009057">
    <property type="entry name" value="Homeodomain-like_sf"/>
</dbReference>
<evidence type="ECO:0000259" key="8">
    <source>
        <dbReference type="PROSITE" id="PS50045"/>
    </source>
</evidence>
<dbReference type="EMBL" id="QGLE01000005">
    <property type="protein sequence ID" value="PWR22914.1"/>
    <property type="molecule type" value="Genomic_DNA"/>
</dbReference>
<gene>
    <name evidence="9" type="ORF">DKG74_10885</name>
</gene>
<evidence type="ECO:0000256" key="4">
    <source>
        <dbReference type="ARBA" id="ARBA00023015"/>
    </source>
</evidence>
<proteinExistence type="predicted"/>
<dbReference type="SUPFAM" id="SSF46689">
    <property type="entry name" value="Homeodomain-like"/>
    <property type="match status" value="1"/>
</dbReference>
<evidence type="ECO:0000256" key="6">
    <source>
        <dbReference type="ARBA" id="ARBA00023159"/>
    </source>
</evidence>
<dbReference type="GO" id="GO:0043565">
    <property type="term" value="F:sequence-specific DNA binding"/>
    <property type="evidence" value="ECO:0007669"/>
    <property type="project" value="InterPro"/>
</dbReference>
<dbReference type="AlphaFoldDB" id="A0A317E9E9"/>
<dbReference type="Pfam" id="PF25601">
    <property type="entry name" value="AAA_lid_14"/>
    <property type="match status" value="1"/>
</dbReference>
<dbReference type="SUPFAM" id="SSF55781">
    <property type="entry name" value="GAF domain-like"/>
    <property type="match status" value="1"/>
</dbReference>
<dbReference type="OrthoDB" id="9770562at2"/>
<keyword evidence="6" id="KW-0010">Activator</keyword>
<dbReference type="InterPro" id="IPR025662">
    <property type="entry name" value="Sigma_54_int_dom_ATP-bd_1"/>
</dbReference>
<dbReference type="PROSITE" id="PS00688">
    <property type="entry name" value="SIGMA54_INTERACT_3"/>
    <property type="match status" value="1"/>
</dbReference>
<dbReference type="PROSITE" id="PS00675">
    <property type="entry name" value="SIGMA54_INTERACT_1"/>
    <property type="match status" value="1"/>
</dbReference>
<dbReference type="InterPro" id="IPR025944">
    <property type="entry name" value="Sigma_54_int_dom_CS"/>
</dbReference>
<dbReference type="InterPro" id="IPR003593">
    <property type="entry name" value="AAA+_ATPase"/>
</dbReference>
<evidence type="ECO:0000256" key="7">
    <source>
        <dbReference type="ARBA" id="ARBA00023163"/>
    </source>
</evidence>
<dbReference type="InterPro" id="IPR002197">
    <property type="entry name" value="HTH_Fis"/>
</dbReference>
<keyword evidence="5" id="KW-0238">DNA-binding</keyword>
<keyword evidence="2" id="KW-0067">ATP-binding</keyword>